<organism evidence="5 6">
    <name type="scientific">Candidatus Avisuccinivibrio stercorigallinarum</name>
    <dbReference type="NCBI Taxonomy" id="2840704"/>
    <lineage>
        <taxon>Bacteria</taxon>
        <taxon>Pseudomonadati</taxon>
        <taxon>Pseudomonadota</taxon>
        <taxon>Gammaproteobacteria</taxon>
        <taxon>Aeromonadales</taxon>
        <taxon>Succinivibrionaceae</taxon>
        <taxon>Succinivibrionaceae incertae sedis</taxon>
        <taxon>Candidatus Avisuccinivibrio</taxon>
    </lineage>
</organism>
<sequence>MSEEILKTVIIGSGPAGCTAGIYASRANLNPVLISGDTPGGQLITTPEIENWPGAMGQVSGFDLMAKLQEHAKILGTTFISDKVVKAEFTPELKVLTLASGKVLKSRSVIIATGASPRELGVPGEQEYRGKGVSYCATCDGFFFRKKEAAMVGGGSAAFVEALFLTQMCSKVYLIHRREGFRAEAVLVDKLREKEKEGKVEFILNARVIKVNGENDHVSSVTIDRQGEIFDLPLSGVFAAIGHQPQTELFKGQLELDAEGYIVTRHGSETQTSVPGVFAAGDCTDRIYRQAITSAGSGCKAALDAEHYLLT</sequence>
<dbReference type="PRINTS" id="PR00368">
    <property type="entry name" value="FADPNR"/>
</dbReference>
<dbReference type="AlphaFoldDB" id="A0A9D9DBS1"/>
<protein>
    <recommendedName>
        <fullName evidence="3">Thioredoxin reductase</fullName>
        <ecNumber evidence="3">1.8.1.9</ecNumber>
    </recommendedName>
</protein>
<evidence type="ECO:0000313" key="6">
    <source>
        <dbReference type="Proteomes" id="UP000823631"/>
    </source>
</evidence>
<keyword evidence="2 3" id="KW-0560">Oxidoreductase</keyword>
<dbReference type="PANTHER" id="PTHR48105">
    <property type="entry name" value="THIOREDOXIN REDUCTASE 1-RELATED-RELATED"/>
    <property type="match status" value="1"/>
</dbReference>
<dbReference type="InterPro" id="IPR050097">
    <property type="entry name" value="Ferredoxin-NADP_redctase_2"/>
</dbReference>
<dbReference type="GO" id="GO:0004791">
    <property type="term" value="F:thioredoxin-disulfide reductase (NADPH) activity"/>
    <property type="evidence" value="ECO:0007669"/>
    <property type="project" value="UniProtKB-UniRule"/>
</dbReference>
<dbReference type="InterPro" id="IPR023753">
    <property type="entry name" value="FAD/NAD-binding_dom"/>
</dbReference>
<dbReference type="InterPro" id="IPR005982">
    <property type="entry name" value="Thioredox_Rdtase"/>
</dbReference>
<keyword evidence="1 3" id="KW-0285">Flavoprotein</keyword>
<gene>
    <name evidence="5" type="primary">trxB</name>
    <name evidence="5" type="ORF">IAB19_03760</name>
</gene>
<dbReference type="NCBIfam" id="TIGR01292">
    <property type="entry name" value="TRX_reduct"/>
    <property type="match status" value="1"/>
</dbReference>
<dbReference type="Proteomes" id="UP000823631">
    <property type="component" value="Unassembled WGS sequence"/>
</dbReference>
<dbReference type="GO" id="GO:0005737">
    <property type="term" value="C:cytoplasm"/>
    <property type="evidence" value="ECO:0007669"/>
    <property type="project" value="InterPro"/>
</dbReference>
<accession>A0A9D9DBS1</accession>
<evidence type="ECO:0000256" key="1">
    <source>
        <dbReference type="ARBA" id="ARBA00022630"/>
    </source>
</evidence>
<comment type="subunit">
    <text evidence="3">Homodimer.</text>
</comment>
<evidence type="ECO:0000256" key="2">
    <source>
        <dbReference type="ARBA" id="ARBA00023002"/>
    </source>
</evidence>
<keyword evidence="3" id="KW-0676">Redox-active center</keyword>
<proteinExistence type="inferred from homology"/>
<dbReference type="SUPFAM" id="SSF51905">
    <property type="entry name" value="FAD/NAD(P)-binding domain"/>
    <property type="match status" value="1"/>
</dbReference>
<evidence type="ECO:0000259" key="4">
    <source>
        <dbReference type="Pfam" id="PF07992"/>
    </source>
</evidence>
<keyword evidence="3" id="KW-0274">FAD</keyword>
<evidence type="ECO:0000256" key="3">
    <source>
        <dbReference type="RuleBase" id="RU003880"/>
    </source>
</evidence>
<name>A0A9D9DBS1_9GAMM</name>
<dbReference type="EMBL" id="JADINH010000080">
    <property type="protein sequence ID" value="MBO8415482.1"/>
    <property type="molecule type" value="Genomic_DNA"/>
</dbReference>
<feature type="domain" description="FAD/NAD(P)-binding" evidence="4">
    <location>
        <begin position="7"/>
        <end position="298"/>
    </location>
</feature>
<dbReference type="EC" id="1.8.1.9" evidence="3"/>
<dbReference type="PRINTS" id="PR00469">
    <property type="entry name" value="PNDRDTASEII"/>
</dbReference>
<comment type="similarity">
    <text evidence="3">Belongs to the class-II pyridine nucleotide-disulfide oxidoreductase family.</text>
</comment>
<reference evidence="5" key="1">
    <citation type="submission" date="2020-10" db="EMBL/GenBank/DDBJ databases">
        <authorList>
            <person name="Gilroy R."/>
        </authorList>
    </citation>
    <scope>NUCLEOTIDE SEQUENCE</scope>
    <source>
        <strain evidence="5">17213</strain>
    </source>
</reference>
<reference evidence="5" key="2">
    <citation type="journal article" date="2021" name="PeerJ">
        <title>Extensive microbial diversity within the chicken gut microbiome revealed by metagenomics and culture.</title>
        <authorList>
            <person name="Gilroy R."/>
            <person name="Ravi A."/>
            <person name="Getino M."/>
            <person name="Pursley I."/>
            <person name="Horton D.L."/>
            <person name="Alikhan N.F."/>
            <person name="Baker D."/>
            <person name="Gharbi K."/>
            <person name="Hall N."/>
            <person name="Watson M."/>
            <person name="Adriaenssens E.M."/>
            <person name="Foster-Nyarko E."/>
            <person name="Jarju S."/>
            <person name="Secka A."/>
            <person name="Antonio M."/>
            <person name="Oren A."/>
            <person name="Chaudhuri R.R."/>
            <person name="La Ragione R."/>
            <person name="Hildebrand F."/>
            <person name="Pallen M.J."/>
        </authorList>
    </citation>
    <scope>NUCLEOTIDE SEQUENCE</scope>
    <source>
        <strain evidence="5">17213</strain>
    </source>
</reference>
<dbReference type="Pfam" id="PF07992">
    <property type="entry name" value="Pyr_redox_2"/>
    <property type="match status" value="1"/>
</dbReference>
<evidence type="ECO:0000313" key="5">
    <source>
        <dbReference type="EMBL" id="MBO8415482.1"/>
    </source>
</evidence>
<dbReference type="InterPro" id="IPR036188">
    <property type="entry name" value="FAD/NAD-bd_sf"/>
</dbReference>
<dbReference type="Gene3D" id="3.50.50.60">
    <property type="entry name" value="FAD/NAD(P)-binding domain"/>
    <property type="match status" value="2"/>
</dbReference>
<comment type="catalytic activity">
    <reaction evidence="3">
        <text>[thioredoxin]-dithiol + NADP(+) = [thioredoxin]-disulfide + NADPH + H(+)</text>
        <dbReference type="Rhea" id="RHEA:20345"/>
        <dbReference type="Rhea" id="RHEA-COMP:10698"/>
        <dbReference type="Rhea" id="RHEA-COMP:10700"/>
        <dbReference type="ChEBI" id="CHEBI:15378"/>
        <dbReference type="ChEBI" id="CHEBI:29950"/>
        <dbReference type="ChEBI" id="CHEBI:50058"/>
        <dbReference type="ChEBI" id="CHEBI:57783"/>
        <dbReference type="ChEBI" id="CHEBI:58349"/>
        <dbReference type="EC" id="1.8.1.9"/>
    </reaction>
</comment>
<dbReference type="GO" id="GO:0019430">
    <property type="term" value="P:removal of superoxide radicals"/>
    <property type="evidence" value="ECO:0007669"/>
    <property type="project" value="UniProtKB-UniRule"/>
</dbReference>
<comment type="cofactor">
    <cofactor evidence="3">
        <name>FAD</name>
        <dbReference type="ChEBI" id="CHEBI:57692"/>
    </cofactor>
</comment>
<comment type="caution">
    <text evidence="5">The sequence shown here is derived from an EMBL/GenBank/DDBJ whole genome shotgun (WGS) entry which is preliminary data.</text>
</comment>